<gene>
    <name evidence="4" type="ORF">RGQ30_17460</name>
</gene>
<dbReference type="Pfam" id="PF16655">
    <property type="entry name" value="PhoD_N"/>
    <property type="match status" value="1"/>
</dbReference>
<feature type="domain" description="Phospholipase D N-terminal" evidence="3">
    <location>
        <begin position="75"/>
        <end position="165"/>
    </location>
</feature>
<sequence>MKRRDVLKVIAATSLVGCGSDGSMLGGNTGSPVNPSDPGPGAPIASNEFEQALPQPGFEPAGFDFPMVLAMPFAHGVASGDPLADRVILWTRVTLPEYPPQGVQVRWIVSSTADMQNVVRQGTQRVVATHDYTLKVDAQGLQPATTYYYQFITGPHKSIVGRTRTAPAEMVPAIRLAVVSCSSYWSSTWSGYQAIAQRDDLDLVIHCGDYIYDFVDEDEQVRARKNIEDTAYVDYRDWLNLDECRRRYALFRSDPALMAAHQQHPWFITWDNHDIDPGFGNELPTMLPAGVSSTCTLSDTTRAFWEWTPSRPVKPDGSGEFIFYPDSEYPAPVDPLLVYRSLNYGPLASIRALDTQSFLPRYELQADASHLPEGTPTLFGKTQFEWLLAQLRKDESDGVVWKVLNNQTWIAPWVVPNVVGSPVVPLPVRWSDYNTERNLLISQLRGSGDEPAVNGTVFVSGDMHGNWISDVVEDSQTALLNQYQVAPPVPNLRQGTSPENIAAGFHRLATANLPGVNLRAASAAVEFAPSSMGRGGADEIVANALPGSPFAVQVAASRAIETATMLGNKHVQFMEWVEHGYGIVQLQEDKAIFECWWQNKVQDNAPDVLGIQMVSFSTDEPTRLPTARFRNQVDAVALHGMSVSPSSSARKAPLAPMPAQILPR</sequence>
<dbReference type="PANTHER" id="PTHR43606:SF2">
    <property type="entry name" value="ALKALINE PHOSPHATASE FAMILY PROTEIN (AFU_ORTHOLOGUE AFUA_5G03860)"/>
    <property type="match status" value="1"/>
</dbReference>
<feature type="domain" description="PhoD-like phosphatase metallophosphatase" evidence="2">
    <location>
        <begin position="176"/>
        <end position="474"/>
    </location>
</feature>
<dbReference type="InterPro" id="IPR032093">
    <property type="entry name" value="PhoD_N"/>
</dbReference>
<accession>A0AA86MEQ7</accession>
<protein>
    <recommendedName>
        <fullName evidence="6">Alkaline phosphatase</fullName>
    </recommendedName>
</protein>
<evidence type="ECO:0008006" key="6">
    <source>
        <dbReference type="Google" id="ProtNLM"/>
    </source>
</evidence>
<dbReference type="InterPro" id="IPR029052">
    <property type="entry name" value="Metallo-depent_PP-like"/>
</dbReference>
<dbReference type="AlphaFoldDB" id="A0AA86MEQ7"/>
<dbReference type="Pfam" id="PF09423">
    <property type="entry name" value="PhoD"/>
    <property type="match status" value="1"/>
</dbReference>
<evidence type="ECO:0000259" key="2">
    <source>
        <dbReference type="Pfam" id="PF09423"/>
    </source>
</evidence>
<dbReference type="InterPro" id="IPR018946">
    <property type="entry name" value="PhoD-like_MPP"/>
</dbReference>
<dbReference type="Gene3D" id="3.60.21.70">
    <property type="entry name" value="PhoD-like phosphatase"/>
    <property type="match status" value="1"/>
</dbReference>
<dbReference type="SUPFAM" id="SSF56300">
    <property type="entry name" value="Metallo-dependent phosphatases"/>
    <property type="match status" value="1"/>
</dbReference>
<evidence type="ECO:0000259" key="3">
    <source>
        <dbReference type="Pfam" id="PF16655"/>
    </source>
</evidence>
<dbReference type="EMBL" id="AP028947">
    <property type="protein sequence ID" value="BET26245.1"/>
    <property type="molecule type" value="Genomic_DNA"/>
</dbReference>
<feature type="region of interest" description="Disordered" evidence="1">
    <location>
        <begin position="21"/>
        <end position="47"/>
    </location>
</feature>
<evidence type="ECO:0000313" key="5">
    <source>
        <dbReference type="Proteomes" id="UP001329151"/>
    </source>
</evidence>
<dbReference type="Gene3D" id="2.60.40.380">
    <property type="entry name" value="Purple acid phosphatase-like, N-terminal"/>
    <property type="match status" value="1"/>
</dbReference>
<dbReference type="InterPro" id="IPR038607">
    <property type="entry name" value="PhoD-like_sf"/>
</dbReference>
<keyword evidence="5" id="KW-1185">Reference proteome</keyword>
<dbReference type="Proteomes" id="UP001329151">
    <property type="component" value="Chromosome"/>
</dbReference>
<dbReference type="RefSeq" id="WP_338284346.1">
    <property type="nucleotide sequence ID" value="NZ_AP028947.1"/>
</dbReference>
<dbReference type="KEGG" id="lto:RGQ30_17460"/>
<dbReference type="InterPro" id="IPR052900">
    <property type="entry name" value="Phospholipid_Metab_Enz"/>
</dbReference>
<evidence type="ECO:0000313" key="4">
    <source>
        <dbReference type="EMBL" id="BET26245.1"/>
    </source>
</evidence>
<dbReference type="PANTHER" id="PTHR43606">
    <property type="entry name" value="PHOSPHATASE, PUTATIVE (AFU_ORTHOLOGUE AFUA_6G08710)-RELATED"/>
    <property type="match status" value="1"/>
</dbReference>
<reference evidence="4 5" key="1">
    <citation type="submission" date="2023-10" db="EMBL/GenBank/DDBJ databases">
        <title>Complete Genome Sequence of Limnobacter thiooxidans CS-K2T, Isolated from freshwater lake sediments in Bavaria, Germany.</title>
        <authorList>
            <person name="Naruki M."/>
            <person name="Watanabe A."/>
            <person name="Warashina T."/>
            <person name="Morita T."/>
            <person name="Arakawa K."/>
        </authorList>
    </citation>
    <scope>NUCLEOTIDE SEQUENCE [LARGE SCALE GENOMIC DNA]</scope>
    <source>
        <strain evidence="4 5">CS-K2</strain>
    </source>
</reference>
<proteinExistence type="predicted"/>
<organism evidence="4 5">
    <name type="scientific">Limnobacter thiooxidans</name>
    <dbReference type="NCBI Taxonomy" id="131080"/>
    <lineage>
        <taxon>Bacteria</taxon>
        <taxon>Pseudomonadati</taxon>
        <taxon>Pseudomonadota</taxon>
        <taxon>Betaproteobacteria</taxon>
        <taxon>Burkholderiales</taxon>
        <taxon>Burkholderiaceae</taxon>
        <taxon>Limnobacter</taxon>
    </lineage>
</organism>
<evidence type="ECO:0000256" key="1">
    <source>
        <dbReference type="SAM" id="MobiDB-lite"/>
    </source>
</evidence>
<name>A0AA86MEQ7_9BURK</name>